<comment type="subcellular location">
    <subcellularLocation>
        <location evidence="1 7">Periplasm</location>
    </subcellularLocation>
</comment>
<comment type="function">
    <text evidence="7">Required for disulfide bond formation in some periplasmic proteins. Acts by transferring its disulfide bond to other proteins and is reduced in the process.</text>
</comment>
<dbReference type="InterPro" id="IPR033954">
    <property type="entry name" value="DiS-bond_Isoase_DsbC/G"/>
</dbReference>
<dbReference type="Proteomes" id="UP000238385">
    <property type="component" value="Unassembled WGS sequence"/>
</dbReference>
<keyword evidence="6 7" id="KW-0676">Redox-active center</keyword>
<proteinExistence type="inferred from homology"/>
<dbReference type="InterPro" id="IPR051470">
    <property type="entry name" value="Thiol:disulfide_interchange"/>
</dbReference>
<feature type="chain" id="PRO_5015376141" description="Thiol:disulfide interchange protein" evidence="7">
    <location>
        <begin position="25"/>
        <end position="244"/>
    </location>
</feature>
<dbReference type="SUPFAM" id="SSF54423">
    <property type="entry name" value="DsbC/DsbG N-terminal domain-like"/>
    <property type="match status" value="1"/>
</dbReference>
<keyword evidence="3 7" id="KW-0732">Signal</keyword>
<accession>A0A2T1KBL1</accession>
<evidence type="ECO:0000256" key="3">
    <source>
        <dbReference type="ARBA" id="ARBA00022729"/>
    </source>
</evidence>
<evidence type="ECO:0000256" key="7">
    <source>
        <dbReference type="RuleBase" id="RU364038"/>
    </source>
</evidence>
<evidence type="ECO:0000313" key="11">
    <source>
        <dbReference type="Proteomes" id="UP000238385"/>
    </source>
</evidence>
<evidence type="ECO:0000256" key="6">
    <source>
        <dbReference type="ARBA" id="ARBA00023284"/>
    </source>
</evidence>
<keyword evidence="11" id="KW-1185">Reference proteome</keyword>
<gene>
    <name evidence="10" type="ORF">C7H08_13240</name>
</gene>
<dbReference type="GO" id="GO:0042597">
    <property type="term" value="C:periplasmic space"/>
    <property type="evidence" value="ECO:0007669"/>
    <property type="project" value="UniProtKB-SubCell"/>
</dbReference>
<evidence type="ECO:0000259" key="9">
    <source>
        <dbReference type="Pfam" id="PF13098"/>
    </source>
</evidence>
<dbReference type="Pfam" id="PF13098">
    <property type="entry name" value="Thioredoxin_2"/>
    <property type="match status" value="1"/>
</dbReference>
<dbReference type="Pfam" id="PF10411">
    <property type="entry name" value="DsbC_N"/>
    <property type="match status" value="1"/>
</dbReference>
<feature type="domain" description="Thioredoxin-like fold" evidence="9">
    <location>
        <begin position="117"/>
        <end position="238"/>
    </location>
</feature>
<name>A0A2T1KBL1_9GAMM</name>
<evidence type="ECO:0000256" key="4">
    <source>
        <dbReference type="ARBA" id="ARBA00022764"/>
    </source>
</evidence>
<dbReference type="RefSeq" id="WP_106672717.1">
    <property type="nucleotide sequence ID" value="NZ_BMFE01000004.1"/>
</dbReference>
<sequence>MNLKILAAVAGLVLSFAGVSVVGAAETEDRIAKQLMQAVPGLSVTSVRESEAGGLYEVQSNNGDTIYTTADGVYLLTGDLLKITDNGIANVSEASRAGQRKEQMAAFGAKGIISYPAKGEQKAVIDVFTDIDCPYCRKMHDEVPELNEYGITVNYYGFPRSGPGTPSFRKYESVWCADNQQKAMDTAKAGKPIAQNTCDNPVEAQYRLGGQVGVTGTPAILLEDGNVIRGYVPARSLAEGLGIL</sequence>
<evidence type="ECO:0000256" key="5">
    <source>
        <dbReference type="ARBA" id="ARBA00023157"/>
    </source>
</evidence>
<dbReference type="OrthoDB" id="12976at2"/>
<feature type="signal peptide" evidence="7">
    <location>
        <begin position="1"/>
        <end position="24"/>
    </location>
</feature>
<evidence type="ECO:0000313" key="10">
    <source>
        <dbReference type="EMBL" id="PSF07418.1"/>
    </source>
</evidence>
<dbReference type="InterPro" id="IPR012336">
    <property type="entry name" value="Thioredoxin-like_fold"/>
</dbReference>
<dbReference type="InterPro" id="IPR036249">
    <property type="entry name" value="Thioredoxin-like_sf"/>
</dbReference>
<evidence type="ECO:0000259" key="8">
    <source>
        <dbReference type="Pfam" id="PF10411"/>
    </source>
</evidence>
<comment type="similarity">
    <text evidence="2 7">Belongs to the thioredoxin family. DsbC subfamily.</text>
</comment>
<dbReference type="Gene3D" id="3.40.30.10">
    <property type="entry name" value="Glutaredoxin"/>
    <property type="match status" value="1"/>
</dbReference>
<keyword evidence="5" id="KW-1015">Disulfide bond</keyword>
<keyword evidence="4 7" id="KW-0574">Periplasm</keyword>
<dbReference type="AlphaFoldDB" id="A0A2T1KBL1"/>
<dbReference type="PANTHER" id="PTHR35272:SF3">
    <property type="entry name" value="THIOL:DISULFIDE INTERCHANGE PROTEIN DSBC"/>
    <property type="match status" value="1"/>
</dbReference>
<keyword evidence="10" id="KW-0413">Isomerase</keyword>
<comment type="caution">
    <text evidence="10">The sequence shown here is derived from an EMBL/GenBank/DDBJ whole genome shotgun (WGS) entry which is preliminary data.</text>
</comment>
<protein>
    <recommendedName>
        <fullName evidence="7">Thiol:disulfide interchange protein</fullName>
    </recommendedName>
</protein>
<dbReference type="GO" id="GO:0016853">
    <property type="term" value="F:isomerase activity"/>
    <property type="evidence" value="ECO:0007669"/>
    <property type="project" value="UniProtKB-KW"/>
</dbReference>
<evidence type="ECO:0000256" key="1">
    <source>
        <dbReference type="ARBA" id="ARBA00004418"/>
    </source>
</evidence>
<dbReference type="CDD" id="cd03020">
    <property type="entry name" value="DsbA_DsbC_DsbG"/>
    <property type="match status" value="1"/>
</dbReference>
<dbReference type="SUPFAM" id="SSF52833">
    <property type="entry name" value="Thioredoxin-like"/>
    <property type="match status" value="1"/>
</dbReference>
<dbReference type="Gene3D" id="3.10.450.70">
    <property type="entry name" value="Disulphide bond isomerase, DsbC/G, N-terminal"/>
    <property type="match status" value="1"/>
</dbReference>
<dbReference type="InterPro" id="IPR018950">
    <property type="entry name" value="DiS-bond_isomerase_DsbC/G_N"/>
</dbReference>
<dbReference type="InterPro" id="IPR009094">
    <property type="entry name" value="DiS-bond_isomerase_DsbC/G_N_sf"/>
</dbReference>
<feature type="domain" description="Disulphide bond isomerase DsbC/G N-terminal" evidence="8">
    <location>
        <begin position="24"/>
        <end position="91"/>
    </location>
</feature>
<reference evidence="10 11" key="1">
    <citation type="submission" date="2018-03" db="EMBL/GenBank/DDBJ databases">
        <title>Marinobacter brunus sp. nov., a marine bacterium of Gamma-proteobacteria isolated from the surface seawater of the South China Sea.</title>
        <authorList>
            <person name="Cheng H."/>
            <person name="Wu Y.-H."/>
            <person name="Xamxidin M."/>
            <person name="Xu X.-W."/>
        </authorList>
    </citation>
    <scope>NUCLEOTIDE SEQUENCE [LARGE SCALE GENOMIC DNA]</scope>
    <source>
        <strain evidence="10 11">JCM 30472</strain>
    </source>
</reference>
<dbReference type="EMBL" id="PXNN01000016">
    <property type="protein sequence ID" value="PSF07418.1"/>
    <property type="molecule type" value="Genomic_DNA"/>
</dbReference>
<dbReference type="PANTHER" id="PTHR35272">
    <property type="entry name" value="THIOL:DISULFIDE INTERCHANGE PROTEIN DSBC-RELATED"/>
    <property type="match status" value="1"/>
</dbReference>
<organism evidence="10 11">
    <name type="scientific">Marinobacter halophilus</name>
    <dbReference type="NCBI Taxonomy" id="1323740"/>
    <lineage>
        <taxon>Bacteria</taxon>
        <taxon>Pseudomonadati</taxon>
        <taxon>Pseudomonadota</taxon>
        <taxon>Gammaproteobacteria</taxon>
        <taxon>Pseudomonadales</taxon>
        <taxon>Marinobacteraceae</taxon>
        <taxon>Marinobacter</taxon>
    </lineage>
</organism>
<evidence type="ECO:0000256" key="2">
    <source>
        <dbReference type="ARBA" id="ARBA00009813"/>
    </source>
</evidence>